<reference evidence="2 3" key="1">
    <citation type="submission" date="2018-12" db="EMBL/GenBank/DDBJ databases">
        <authorList>
            <person name="Yang E."/>
        </authorList>
    </citation>
    <scope>NUCLEOTIDE SEQUENCE [LARGE SCALE GENOMIC DNA]</scope>
    <source>
        <strain evidence="2 3">SOD</strain>
    </source>
</reference>
<dbReference type="OrthoDB" id="8748643at2"/>
<comment type="caution">
    <text evidence="2">The sequence shown here is derived from an EMBL/GenBank/DDBJ whole genome shotgun (WGS) entry which is preliminary data.</text>
</comment>
<accession>A0A430HTT5</accession>
<feature type="signal peptide" evidence="1">
    <location>
        <begin position="1"/>
        <end position="24"/>
    </location>
</feature>
<evidence type="ECO:0000313" key="2">
    <source>
        <dbReference type="EMBL" id="RSZ60920.1"/>
    </source>
</evidence>
<proteinExistence type="predicted"/>
<gene>
    <name evidence="2" type="ORF">EJB06_01935</name>
</gene>
<dbReference type="Proteomes" id="UP000278085">
    <property type="component" value="Unassembled WGS sequence"/>
</dbReference>
<name>A0A430HTT5_9BURK</name>
<keyword evidence="1" id="KW-0732">Signal</keyword>
<organism evidence="2 3">
    <name type="scientific">Massilia atriviolacea</name>
    <dbReference type="NCBI Taxonomy" id="2495579"/>
    <lineage>
        <taxon>Bacteria</taxon>
        <taxon>Pseudomonadati</taxon>
        <taxon>Pseudomonadota</taxon>
        <taxon>Betaproteobacteria</taxon>
        <taxon>Burkholderiales</taxon>
        <taxon>Oxalobacteraceae</taxon>
        <taxon>Telluria group</taxon>
        <taxon>Massilia</taxon>
    </lineage>
</organism>
<evidence type="ECO:0000256" key="1">
    <source>
        <dbReference type="SAM" id="SignalP"/>
    </source>
</evidence>
<keyword evidence="3" id="KW-1185">Reference proteome</keyword>
<feature type="chain" id="PRO_5019248150" description="Thioredoxin domain-containing protein" evidence="1">
    <location>
        <begin position="25"/>
        <end position="317"/>
    </location>
</feature>
<evidence type="ECO:0008006" key="4">
    <source>
        <dbReference type="Google" id="ProtNLM"/>
    </source>
</evidence>
<sequence length="317" mass="35748">MLKLIFFNTFFGMALLGHASICFAGTDVSHRLERFIAKTDTVASSGKPTREKAAIIDAAYSASFAADPSAIPDEELDAHFEATQYLMFYTLDKARLPLFEQIVERLNLAGKATPEHHKKLMQAYFALREFNKANAFAERHGRDIPQYRPIVAQVRSGPLVKRTAWIFQGQGGLTRRELNLDKGRHLVMIASPYCHFARAALTAIEDNPTLAPLLASRITVMAMNDFSFDYAHYAAWNQAHPSLPFTLTHDRDEWPEVSHWVSPVFLFFRDGRLESQFSGWPKEGNMDKIVAGFHITFPDDMLTRQADQASQASPAPR</sequence>
<protein>
    <recommendedName>
        <fullName evidence="4">Thioredoxin domain-containing protein</fullName>
    </recommendedName>
</protein>
<dbReference type="AlphaFoldDB" id="A0A430HTT5"/>
<dbReference type="RefSeq" id="WP_126072304.1">
    <property type="nucleotide sequence ID" value="NZ_CP051166.1"/>
</dbReference>
<evidence type="ECO:0000313" key="3">
    <source>
        <dbReference type="Proteomes" id="UP000278085"/>
    </source>
</evidence>
<dbReference type="EMBL" id="RXLQ01000001">
    <property type="protein sequence ID" value="RSZ60920.1"/>
    <property type="molecule type" value="Genomic_DNA"/>
</dbReference>